<feature type="compositionally biased region" description="Polar residues" evidence="1">
    <location>
        <begin position="1"/>
        <end position="22"/>
    </location>
</feature>
<proteinExistence type="predicted"/>
<organism evidence="3 4">
    <name type="scientific">Dromaius novaehollandiae</name>
    <name type="common">Emu</name>
    <dbReference type="NCBI Taxonomy" id="8790"/>
    <lineage>
        <taxon>Eukaryota</taxon>
        <taxon>Metazoa</taxon>
        <taxon>Chordata</taxon>
        <taxon>Craniata</taxon>
        <taxon>Vertebrata</taxon>
        <taxon>Euteleostomi</taxon>
        <taxon>Archelosauria</taxon>
        <taxon>Archosauria</taxon>
        <taxon>Dinosauria</taxon>
        <taxon>Saurischia</taxon>
        <taxon>Theropoda</taxon>
        <taxon>Coelurosauria</taxon>
        <taxon>Aves</taxon>
        <taxon>Palaeognathae</taxon>
        <taxon>Casuariiformes</taxon>
        <taxon>Dromaiidae</taxon>
        <taxon>Dromaius</taxon>
    </lineage>
</organism>
<dbReference type="Pfam" id="PF16178">
    <property type="entry name" value="Anoct_dimer"/>
    <property type="match status" value="1"/>
</dbReference>
<dbReference type="Ensembl" id="ENSDNVT00000017643.1">
    <property type="protein sequence ID" value="ENSDNVP00000014685.1"/>
    <property type="gene ID" value="ENSDNVG00000010314.1"/>
</dbReference>
<evidence type="ECO:0000259" key="2">
    <source>
        <dbReference type="Pfam" id="PF16178"/>
    </source>
</evidence>
<dbReference type="Proteomes" id="UP000694423">
    <property type="component" value="Unplaced"/>
</dbReference>
<feature type="region of interest" description="Disordered" evidence="1">
    <location>
        <begin position="1"/>
        <end position="53"/>
    </location>
</feature>
<dbReference type="InterPro" id="IPR032394">
    <property type="entry name" value="Anoct_dimer"/>
</dbReference>
<sequence>MVHHSGSIQSFRQQKGMNTSKSETVKEHPLKPSRRSMPCLAQSQTHPQSLTKHSSFLQPNRVQPQPQPLSAGTSTATVDVVSERAKVMETLENNLLKLSNTEYSDPFLDIGKDKDTYTDDSEHGNYDTRTDQSLLIQSKLTRQKTEPRTKSSLKQKEASDSLRLSKLAMESRENSSTALQLTETNAMASSGLFFKDGKKRIDYILVYKKSSPQVEKRSTFEKNLRAEGLMLEREE</sequence>
<reference evidence="3" key="1">
    <citation type="submission" date="2025-08" db="UniProtKB">
        <authorList>
            <consortium name="Ensembl"/>
        </authorList>
    </citation>
    <scope>IDENTIFICATION</scope>
</reference>
<keyword evidence="4" id="KW-1185">Reference proteome</keyword>
<evidence type="ECO:0000313" key="4">
    <source>
        <dbReference type="Proteomes" id="UP000694423"/>
    </source>
</evidence>
<dbReference type="AlphaFoldDB" id="A0A8C4JWM1"/>
<feature type="domain" description="Anoctamin dimerisation" evidence="2">
    <location>
        <begin position="193"/>
        <end position="235"/>
    </location>
</feature>
<feature type="region of interest" description="Disordered" evidence="1">
    <location>
        <begin position="107"/>
        <end position="129"/>
    </location>
</feature>
<feature type="compositionally biased region" description="Polar residues" evidence="1">
    <location>
        <begin position="41"/>
        <end position="53"/>
    </location>
</feature>
<accession>A0A8C4JWM1</accession>
<feature type="compositionally biased region" description="Basic and acidic residues" evidence="1">
    <location>
        <begin position="110"/>
        <end position="129"/>
    </location>
</feature>
<evidence type="ECO:0000313" key="3">
    <source>
        <dbReference type="Ensembl" id="ENSDNVP00000014685.1"/>
    </source>
</evidence>
<evidence type="ECO:0000256" key="1">
    <source>
        <dbReference type="SAM" id="MobiDB-lite"/>
    </source>
</evidence>
<name>A0A8C4JWM1_DRONO</name>
<protein>
    <submittedName>
        <fullName evidence="3">Anoctamin 3</fullName>
    </submittedName>
</protein>
<feature type="region of interest" description="Disordered" evidence="1">
    <location>
        <begin position="141"/>
        <end position="162"/>
    </location>
</feature>
<gene>
    <name evidence="3" type="primary">ANO3</name>
</gene>
<dbReference type="GO" id="GO:0046983">
    <property type="term" value="F:protein dimerization activity"/>
    <property type="evidence" value="ECO:0007669"/>
    <property type="project" value="InterPro"/>
</dbReference>
<reference evidence="3" key="2">
    <citation type="submission" date="2025-09" db="UniProtKB">
        <authorList>
            <consortium name="Ensembl"/>
        </authorList>
    </citation>
    <scope>IDENTIFICATION</scope>
</reference>
<feature type="compositionally biased region" description="Basic and acidic residues" evidence="1">
    <location>
        <begin position="143"/>
        <end position="160"/>
    </location>
</feature>